<dbReference type="OrthoDB" id="1600564at2759"/>
<dbReference type="Pfam" id="PF00657">
    <property type="entry name" value="Lipase_GDSL"/>
    <property type="match status" value="1"/>
</dbReference>
<evidence type="ECO:0000313" key="4">
    <source>
        <dbReference type="Proteomes" id="UP000224567"/>
    </source>
</evidence>
<dbReference type="InterPro" id="IPR036514">
    <property type="entry name" value="SGNH_hydro_sf"/>
</dbReference>
<dbReference type="InterPro" id="IPR035669">
    <property type="entry name" value="SGNH_plant_lipase-like"/>
</dbReference>
<dbReference type="STRING" id="33114.A0A2G2VS86"/>
<name>A0A2G2VS86_CAPBA</name>
<evidence type="ECO:0008006" key="5">
    <source>
        <dbReference type="Google" id="ProtNLM"/>
    </source>
</evidence>
<dbReference type="InterPro" id="IPR050592">
    <property type="entry name" value="GDSL_lipolytic_enzyme"/>
</dbReference>
<dbReference type="SUPFAM" id="SSF52266">
    <property type="entry name" value="SGNH hydrolase"/>
    <property type="match status" value="1"/>
</dbReference>
<reference evidence="3 4" key="1">
    <citation type="journal article" date="2017" name="Genome Biol.">
        <title>New reference genome sequences of hot pepper reveal the massive evolution of plant disease-resistance genes by retroduplication.</title>
        <authorList>
            <person name="Kim S."/>
            <person name="Park J."/>
            <person name="Yeom S.I."/>
            <person name="Kim Y.M."/>
            <person name="Seo E."/>
            <person name="Kim K.T."/>
            <person name="Kim M.S."/>
            <person name="Lee J.M."/>
            <person name="Cheong K."/>
            <person name="Shin H.S."/>
            <person name="Kim S.B."/>
            <person name="Han K."/>
            <person name="Lee J."/>
            <person name="Park M."/>
            <person name="Lee H.A."/>
            <person name="Lee H.Y."/>
            <person name="Lee Y."/>
            <person name="Oh S."/>
            <person name="Lee J.H."/>
            <person name="Choi E."/>
            <person name="Choi E."/>
            <person name="Lee S.E."/>
            <person name="Jeon J."/>
            <person name="Kim H."/>
            <person name="Choi G."/>
            <person name="Song H."/>
            <person name="Lee J."/>
            <person name="Lee S.C."/>
            <person name="Kwon J.K."/>
            <person name="Lee H.Y."/>
            <person name="Koo N."/>
            <person name="Hong Y."/>
            <person name="Kim R.W."/>
            <person name="Kang W.H."/>
            <person name="Huh J.H."/>
            <person name="Kang B.C."/>
            <person name="Yang T.J."/>
            <person name="Lee Y.H."/>
            <person name="Bennetzen J.L."/>
            <person name="Choi D."/>
        </authorList>
    </citation>
    <scope>NUCLEOTIDE SEQUENCE [LARGE SCALE GENOMIC DNA]</scope>
    <source>
        <strain evidence="4">cv. PBC81</strain>
    </source>
</reference>
<dbReference type="PANTHER" id="PTHR45642">
    <property type="entry name" value="GDSL ESTERASE/LIPASE EXL3"/>
    <property type="match status" value="1"/>
</dbReference>
<gene>
    <name evidence="3" type="ORF">CQW23_23541</name>
</gene>
<proteinExistence type="inferred from homology"/>
<comment type="caution">
    <text evidence="3">The sequence shown here is derived from an EMBL/GenBank/DDBJ whole genome shotgun (WGS) entry which is preliminary data.</text>
</comment>
<dbReference type="Gene3D" id="3.40.50.1110">
    <property type="entry name" value="SGNH hydrolase"/>
    <property type="match status" value="1"/>
</dbReference>
<organism evidence="3 4">
    <name type="scientific">Capsicum baccatum</name>
    <name type="common">Peruvian pepper</name>
    <dbReference type="NCBI Taxonomy" id="33114"/>
    <lineage>
        <taxon>Eukaryota</taxon>
        <taxon>Viridiplantae</taxon>
        <taxon>Streptophyta</taxon>
        <taxon>Embryophyta</taxon>
        <taxon>Tracheophyta</taxon>
        <taxon>Spermatophyta</taxon>
        <taxon>Magnoliopsida</taxon>
        <taxon>eudicotyledons</taxon>
        <taxon>Gunneridae</taxon>
        <taxon>Pentapetalae</taxon>
        <taxon>asterids</taxon>
        <taxon>lamiids</taxon>
        <taxon>Solanales</taxon>
        <taxon>Solanaceae</taxon>
        <taxon>Solanoideae</taxon>
        <taxon>Capsiceae</taxon>
        <taxon>Capsicum</taxon>
    </lineage>
</organism>
<feature type="signal peptide" evidence="2">
    <location>
        <begin position="1"/>
        <end position="29"/>
    </location>
</feature>
<dbReference type="InterPro" id="IPR001087">
    <property type="entry name" value="GDSL"/>
</dbReference>
<reference evidence="4" key="2">
    <citation type="journal article" date="2017" name="J. Anim. Genet.">
        <title>Multiple reference genome sequences of hot pepper reveal the massive evolution of plant disease resistance genes by retroduplication.</title>
        <authorList>
            <person name="Kim S."/>
            <person name="Park J."/>
            <person name="Yeom S.-I."/>
            <person name="Kim Y.-M."/>
            <person name="Seo E."/>
            <person name="Kim K.-T."/>
            <person name="Kim M.-S."/>
            <person name="Lee J.M."/>
            <person name="Cheong K."/>
            <person name="Shin H.-S."/>
            <person name="Kim S.-B."/>
            <person name="Han K."/>
            <person name="Lee J."/>
            <person name="Park M."/>
            <person name="Lee H.-A."/>
            <person name="Lee H.-Y."/>
            <person name="Lee Y."/>
            <person name="Oh S."/>
            <person name="Lee J.H."/>
            <person name="Choi E."/>
            <person name="Choi E."/>
            <person name="Lee S.E."/>
            <person name="Jeon J."/>
            <person name="Kim H."/>
            <person name="Choi G."/>
            <person name="Song H."/>
            <person name="Lee J."/>
            <person name="Lee S.-C."/>
            <person name="Kwon J.-K."/>
            <person name="Lee H.-Y."/>
            <person name="Koo N."/>
            <person name="Hong Y."/>
            <person name="Kim R.W."/>
            <person name="Kang W.-H."/>
            <person name="Huh J.H."/>
            <person name="Kang B.-C."/>
            <person name="Yang T.-J."/>
            <person name="Lee Y.-H."/>
            <person name="Bennetzen J.L."/>
            <person name="Choi D."/>
        </authorList>
    </citation>
    <scope>NUCLEOTIDE SEQUENCE [LARGE SCALE GENOMIC DNA]</scope>
    <source>
        <strain evidence="4">cv. PBC81</strain>
    </source>
</reference>
<dbReference type="CDD" id="cd01837">
    <property type="entry name" value="SGNH_plant_lipase_like"/>
    <property type="match status" value="1"/>
</dbReference>
<dbReference type="FunFam" id="3.40.50.1110:FF:000003">
    <property type="entry name" value="GDSL esterase/lipase APG"/>
    <property type="match status" value="1"/>
</dbReference>
<evidence type="ECO:0000256" key="2">
    <source>
        <dbReference type="SAM" id="SignalP"/>
    </source>
</evidence>
<dbReference type="GO" id="GO:0016788">
    <property type="term" value="F:hydrolase activity, acting on ester bonds"/>
    <property type="evidence" value="ECO:0007669"/>
    <property type="project" value="InterPro"/>
</dbReference>
<accession>A0A2G2VS86</accession>
<feature type="chain" id="PRO_5013774018" description="GDSL esterase/lipase" evidence="2">
    <location>
        <begin position="30"/>
        <end position="365"/>
    </location>
</feature>
<sequence>MNLSYSYIFLLHLVLIIFFMLKAPTQIQAQKNKRNSVPAIFVFGDSTADTGNNNKILTAMRSNFKPYGRDFPNQESTGRFCNGRLVCDFVVKHLGIKEAVPPYSDKRLGVEELRTGVSFASAGAGFDPLTSQLTNVIPLSKQVEYFKEYQQKMGATIGKAQTQNLINQALFFVSIGSNDFTENYKLVPIRSLNYTVSAYIDFLLQHAQQFLQELLDEGARKIAVTGLGPLGCLPSIITVHSENAFSKRECVDSISSMAREFNVKIQKQLKATQNKFANLGSRIGYVEVYKPTMDILLRPKSHGFENINTGCCGTGFLEFALSCNPLSYVCPNVSKNYFWDSVHPTERAYYLITQAILPTIDSFTK</sequence>
<dbReference type="Proteomes" id="UP000224567">
    <property type="component" value="Unassembled WGS sequence"/>
</dbReference>
<evidence type="ECO:0000313" key="3">
    <source>
        <dbReference type="EMBL" id="PHT35841.1"/>
    </source>
</evidence>
<protein>
    <recommendedName>
        <fullName evidence="5">GDSL esterase/lipase</fullName>
    </recommendedName>
</protein>
<dbReference type="AlphaFoldDB" id="A0A2G2VS86"/>
<comment type="similarity">
    <text evidence="1">Belongs to the 'GDSL' lipolytic enzyme family.</text>
</comment>
<keyword evidence="2" id="KW-0732">Signal</keyword>
<keyword evidence="4" id="KW-1185">Reference proteome</keyword>
<dbReference type="EMBL" id="MLFT02000010">
    <property type="protein sequence ID" value="PHT35841.1"/>
    <property type="molecule type" value="Genomic_DNA"/>
</dbReference>
<dbReference type="PANTHER" id="PTHR45642:SF3">
    <property type="entry name" value="OS09G0540400 PROTEIN"/>
    <property type="match status" value="1"/>
</dbReference>
<evidence type="ECO:0000256" key="1">
    <source>
        <dbReference type="ARBA" id="ARBA00008668"/>
    </source>
</evidence>